<organism evidence="2 3">
    <name type="scientific">Romeriopsis navalis LEGE 11480</name>
    <dbReference type="NCBI Taxonomy" id="2777977"/>
    <lineage>
        <taxon>Bacteria</taxon>
        <taxon>Bacillati</taxon>
        <taxon>Cyanobacteriota</taxon>
        <taxon>Cyanophyceae</taxon>
        <taxon>Leptolyngbyales</taxon>
        <taxon>Leptolyngbyaceae</taxon>
        <taxon>Romeriopsis</taxon>
        <taxon>Romeriopsis navalis</taxon>
    </lineage>
</organism>
<sequence>MLNMQADTTARLELTLPMPGSSLPKQQYPQKHHHYRFEDFFAFQAKQGTITDWNGARNIFAGEDFILALIQGLEQEVGNASSVLMYDLGKAWGQKDFGTFKQWFETEYEFSISEAQLPFVLEAWWWPFTTQGWGTWEVDLEEQANGFLFISIFDSAVARTLGNVGKPVCHLYAGLFAGFFSQLVKQELGCIEIQCYAMGETYCKFLLGKKDRIDAATFWQTEGATVRDIESRLQQGEYLK</sequence>
<dbReference type="PANTHER" id="PTHR35090:SF1">
    <property type="entry name" value="SLR0144 PROTEIN"/>
    <property type="match status" value="1"/>
</dbReference>
<name>A0A928Z480_9CYAN</name>
<dbReference type="RefSeq" id="WP_319633190.1">
    <property type="nucleotide sequence ID" value="NZ_JADEXQ010000026.1"/>
</dbReference>
<keyword evidence="3" id="KW-1185">Reference proteome</keyword>
<dbReference type="Pfam" id="PF02830">
    <property type="entry name" value="V4R"/>
    <property type="match status" value="1"/>
</dbReference>
<dbReference type="PANTHER" id="PTHR35090">
    <property type="entry name" value="DNA-DIRECTED RNA POLYMERASE SUBUNIT I"/>
    <property type="match status" value="1"/>
</dbReference>
<dbReference type="EMBL" id="JADEXQ010000026">
    <property type="protein sequence ID" value="MBE9029990.1"/>
    <property type="molecule type" value="Genomic_DNA"/>
</dbReference>
<gene>
    <name evidence="2" type="ORF">IQ266_09650</name>
</gene>
<dbReference type="SMART" id="SM00989">
    <property type="entry name" value="V4R"/>
    <property type="match status" value="1"/>
</dbReference>
<protein>
    <submittedName>
        <fullName evidence="2">4-vinyl reductase</fullName>
    </submittedName>
</protein>
<dbReference type="Proteomes" id="UP000625316">
    <property type="component" value="Unassembled WGS sequence"/>
</dbReference>
<proteinExistence type="predicted"/>
<dbReference type="InterPro" id="IPR024096">
    <property type="entry name" value="NO_sig/Golgi_transp_ligand-bd"/>
</dbReference>
<dbReference type="SUPFAM" id="SSF111126">
    <property type="entry name" value="Ligand-binding domain in the NO signalling and Golgi transport"/>
    <property type="match status" value="1"/>
</dbReference>
<accession>A0A928Z480</accession>
<dbReference type="InterPro" id="IPR004096">
    <property type="entry name" value="V4R"/>
</dbReference>
<evidence type="ECO:0000313" key="3">
    <source>
        <dbReference type="Proteomes" id="UP000625316"/>
    </source>
</evidence>
<dbReference type="Gene3D" id="3.30.1380.20">
    <property type="entry name" value="Trafficking protein particle complex subunit 3"/>
    <property type="match status" value="1"/>
</dbReference>
<evidence type="ECO:0000313" key="2">
    <source>
        <dbReference type="EMBL" id="MBE9029990.1"/>
    </source>
</evidence>
<dbReference type="AlphaFoldDB" id="A0A928Z480"/>
<reference evidence="2" key="1">
    <citation type="submission" date="2020-10" db="EMBL/GenBank/DDBJ databases">
        <authorList>
            <person name="Castelo-Branco R."/>
            <person name="Eusebio N."/>
            <person name="Adriana R."/>
            <person name="Vieira A."/>
            <person name="Brugerolle De Fraissinette N."/>
            <person name="Rezende De Castro R."/>
            <person name="Schneider M.P."/>
            <person name="Vasconcelos V."/>
            <person name="Leao P.N."/>
        </authorList>
    </citation>
    <scope>NUCLEOTIDE SEQUENCE</scope>
    <source>
        <strain evidence="2">LEGE 11480</strain>
    </source>
</reference>
<evidence type="ECO:0000259" key="1">
    <source>
        <dbReference type="SMART" id="SM00989"/>
    </source>
</evidence>
<feature type="domain" description="4-vinyl reductase 4VR" evidence="1">
    <location>
        <begin position="147"/>
        <end position="209"/>
    </location>
</feature>
<comment type="caution">
    <text evidence="2">The sequence shown here is derived from an EMBL/GenBank/DDBJ whole genome shotgun (WGS) entry which is preliminary data.</text>
</comment>